<evidence type="ECO:0000313" key="1">
    <source>
        <dbReference type="EMBL" id="KAG5600755.1"/>
    </source>
</evidence>
<dbReference type="EMBL" id="JACXVP010000006">
    <property type="protein sequence ID" value="KAG5600755.1"/>
    <property type="molecule type" value="Genomic_DNA"/>
</dbReference>
<protein>
    <submittedName>
        <fullName evidence="1">Uncharacterized protein</fullName>
    </submittedName>
</protein>
<evidence type="ECO:0000313" key="2">
    <source>
        <dbReference type="Proteomes" id="UP000824120"/>
    </source>
</evidence>
<proteinExistence type="predicted"/>
<comment type="caution">
    <text evidence="1">The sequence shown here is derived from an EMBL/GenBank/DDBJ whole genome shotgun (WGS) entry which is preliminary data.</text>
</comment>
<gene>
    <name evidence="1" type="ORF">H5410_032125</name>
</gene>
<organism evidence="1 2">
    <name type="scientific">Solanum commersonii</name>
    <name type="common">Commerson's wild potato</name>
    <name type="synonym">Commerson's nightshade</name>
    <dbReference type="NCBI Taxonomy" id="4109"/>
    <lineage>
        <taxon>Eukaryota</taxon>
        <taxon>Viridiplantae</taxon>
        <taxon>Streptophyta</taxon>
        <taxon>Embryophyta</taxon>
        <taxon>Tracheophyta</taxon>
        <taxon>Spermatophyta</taxon>
        <taxon>Magnoliopsida</taxon>
        <taxon>eudicotyledons</taxon>
        <taxon>Gunneridae</taxon>
        <taxon>Pentapetalae</taxon>
        <taxon>asterids</taxon>
        <taxon>lamiids</taxon>
        <taxon>Solanales</taxon>
        <taxon>Solanaceae</taxon>
        <taxon>Solanoideae</taxon>
        <taxon>Solaneae</taxon>
        <taxon>Solanum</taxon>
    </lineage>
</organism>
<sequence length="86" mass="9321">MHVVVSSRNPRLHSCVKSLPFSDNGRNFHPSCQIHVPAPLEGLFCFAVEGMGHGDCPGVEGLSLKSGCDVTDAVYWGWKGIFFVTS</sequence>
<dbReference type="Proteomes" id="UP000824120">
    <property type="component" value="Chromosome 6"/>
</dbReference>
<keyword evidence="2" id="KW-1185">Reference proteome</keyword>
<reference evidence="1 2" key="1">
    <citation type="submission" date="2020-09" db="EMBL/GenBank/DDBJ databases">
        <title>De no assembly of potato wild relative species, Solanum commersonii.</title>
        <authorList>
            <person name="Cho K."/>
        </authorList>
    </citation>
    <scope>NUCLEOTIDE SEQUENCE [LARGE SCALE GENOMIC DNA]</scope>
    <source>
        <strain evidence="1">LZ3.2</strain>
        <tissue evidence="1">Leaf</tissue>
    </source>
</reference>
<dbReference type="AlphaFoldDB" id="A0A9J5YJ33"/>
<name>A0A9J5YJ33_SOLCO</name>
<accession>A0A9J5YJ33</accession>